<feature type="transmembrane region" description="Helical" evidence="6">
    <location>
        <begin position="272"/>
        <end position="292"/>
    </location>
</feature>
<dbReference type="EMBL" id="MHOT01000023">
    <property type="protein sequence ID" value="OGZ68359.1"/>
    <property type="molecule type" value="Genomic_DNA"/>
</dbReference>
<dbReference type="Proteomes" id="UP000178820">
    <property type="component" value="Unassembled WGS sequence"/>
</dbReference>
<dbReference type="GO" id="GO:0005886">
    <property type="term" value="C:plasma membrane"/>
    <property type="evidence" value="ECO:0007669"/>
    <property type="project" value="TreeGrafter"/>
</dbReference>
<evidence type="ECO:0000256" key="6">
    <source>
        <dbReference type="SAM" id="Phobius"/>
    </source>
</evidence>
<evidence type="ECO:0000256" key="4">
    <source>
        <dbReference type="ARBA" id="ARBA00022989"/>
    </source>
</evidence>
<feature type="transmembrane region" description="Helical" evidence="6">
    <location>
        <begin position="46"/>
        <end position="65"/>
    </location>
</feature>
<keyword evidence="2 6" id="KW-0812">Transmembrane</keyword>
<dbReference type="GO" id="GO:0032153">
    <property type="term" value="C:cell division site"/>
    <property type="evidence" value="ECO:0007669"/>
    <property type="project" value="TreeGrafter"/>
</dbReference>
<feature type="transmembrane region" description="Helical" evidence="6">
    <location>
        <begin position="304"/>
        <end position="322"/>
    </location>
</feature>
<evidence type="ECO:0000313" key="7">
    <source>
        <dbReference type="EMBL" id="OGZ68359.1"/>
    </source>
</evidence>
<feature type="transmembrane region" description="Helical" evidence="6">
    <location>
        <begin position="163"/>
        <end position="180"/>
    </location>
</feature>
<feature type="transmembrane region" description="Helical" evidence="6">
    <location>
        <begin position="185"/>
        <end position="203"/>
    </location>
</feature>
<gene>
    <name evidence="7" type="ORF">A3D44_01680</name>
</gene>
<keyword evidence="3" id="KW-0133">Cell shape</keyword>
<feature type="transmembrane region" description="Helical" evidence="6">
    <location>
        <begin position="72"/>
        <end position="93"/>
    </location>
</feature>
<feature type="transmembrane region" description="Helical" evidence="6">
    <location>
        <begin position="12"/>
        <end position="34"/>
    </location>
</feature>
<comment type="caution">
    <text evidence="7">The sequence shown here is derived from an EMBL/GenBank/DDBJ whole genome shotgun (WGS) entry which is preliminary data.</text>
</comment>
<feature type="transmembrane region" description="Helical" evidence="6">
    <location>
        <begin position="334"/>
        <end position="356"/>
    </location>
</feature>
<evidence type="ECO:0000256" key="1">
    <source>
        <dbReference type="ARBA" id="ARBA00004141"/>
    </source>
</evidence>
<evidence type="ECO:0008006" key="9">
    <source>
        <dbReference type="Google" id="ProtNLM"/>
    </source>
</evidence>
<evidence type="ECO:0000256" key="5">
    <source>
        <dbReference type="ARBA" id="ARBA00023136"/>
    </source>
</evidence>
<evidence type="ECO:0000313" key="8">
    <source>
        <dbReference type="Proteomes" id="UP000178820"/>
    </source>
</evidence>
<name>A0A1G2I107_9BACT</name>
<dbReference type="InterPro" id="IPR001182">
    <property type="entry name" value="FtsW/RodA"/>
</dbReference>
<reference evidence="7 8" key="1">
    <citation type="journal article" date="2016" name="Nat. Commun.">
        <title>Thousands of microbial genomes shed light on interconnected biogeochemical processes in an aquifer system.</title>
        <authorList>
            <person name="Anantharaman K."/>
            <person name="Brown C.T."/>
            <person name="Hug L.A."/>
            <person name="Sharon I."/>
            <person name="Castelle C.J."/>
            <person name="Probst A.J."/>
            <person name="Thomas B.C."/>
            <person name="Singh A."/>
            <person name="Wilkins M.J."/>
            <person name="Karaoz U."/>
            <person name="Brodie E.L."/>
            <person name="Williams K.H."/>
            <person name="Hubbard S.S."/>
            <person name="Banfield J.F."/>
        </authorList>
    </citation>
    <scope>NUCLEOTIDE SEQUENCE [LARGE SCALE GENOMIC DNA]</scope>
</reference>
<organism evidence="7 8">
    <name type="scientific">Candidatus Staskawiczbacteria bacterium RIFCSPHIGHO2_02_FULL_42_22</name>
    <dbReference type="NCBI Taxonomy" id="1802207"/>
    <lineage>
        <taxon>Bacteria</taxon>
        <taxon>Candidatus Staskawicziibacteriota</taxon>
    </lineage>
</organism>
<keyword evidence="4 6" id="KW-1133">Transmembrane helix</keyword>
<dbReference type="Pfam" id="PF01098">
    <property type="entry name" value="FTSW_RODA_SPOVE"/>
    <property type="match status" value="1"/>
</dbReference>
<protein>
    <recommendedName>
        <fullName evidence="9">Rod shape-determining protein RodA</fullName>
    </recommendedName>
</protein>
<dbReference type="GO" id="GO:0008360">
    <property type="term" value="P:regulation of cell shape"/>
    <property type="evidence" value="ECO:0007669"/>
    <property type="project" value="UniProtKB-KW"/>
</dbReference>
<keyword evidence="5 6" id="KW-0472">Membrane</keyword>
<dbReference type="STRING" id="1802207.A3D44_01680"/>
<dbReference type="AlphaFoldDB" id="A0A1G2I107"/>
<dbReference type="PANTHER" id="PTHR30474">
    <property type="entry name" value="CELL CYCLE PROTEIN"/>
    <property type="match status" value="1"/>
</dbReference>
<evidence type="ECO:0000256" key="3">
    <source>
        <dbReference type="ARBA" id="ARBA00022960"/>
    </source>
</evidence>
<evidence type="ECO:0000256" key="2">
    <source>
        <dbReference type="ARBA" id="ARBA00022692"/>
    </source>
</evidence>
<dbReference type="GO" id="GO:0015648">
    <property type="term" value="F:lipid-linked peptidoglycan transporter activity"/>
    <property type="evidence" value="ECO:0007669"/>
    <property type="project" value="TreeGrafter"/>
</dbReference>
<accession>A0A1G2I107</accession>
<proteinExistence type="predicted"/>
<comment type="subcellular location">
    <subcellularLocation>
        <location evidence="1">Membrane</location>
        <topology evidence="1">Multi-pass membrane protein</topology>
    </subcellularLocation>
</comment>
<feature type="transmembrane region" description="Helical" evidence="6">
    <location>
        <begin position="140"/>
        <end position="157"/>
    </location>
</feature>
<dbReference type="GO" id="GO:0051301">
    <property type="term" value="P:cell division"/>
    <property type="evidence" value="ECO:0007669"/>
    <property type="project" value="InterPro"/>
</dbReference>
<sequence length="363" mass="40849">MNIPFSFFKKYDWMLIGCALGIAVFGLGAIYSYGLAQQDFSLIQKQSVFLVLGLLAMVLVSFFDYRILRNNSYLILILYFICLALLAGLHFFAPSIRGTRGWYRLGFLSFDPIEPAKLVFMVLLAKYFSMRHVQMYKFRHIIFSGVYLVLMGFFIFIKPDLGGVAVLSFIWLGILIVSGIKIKHFLILVCCAALVAGFSWYFLLASYQKTRITAFLFPYDILGTSWSQTQTKISIGSGRFFGTGIGGDSQVQYGFLPEPHTDFIFSAIAEQWGLAGIMALFFLYLIFIWRILKIAIQSQSNFPRLFAVGFAIMLITQFTINIGMNLSLLPVVGIYLPLVSYGGSGLIANFIGIGILQSIKVRR</sequence>